<dbReference type="STRING" id="1943.AQJ64_12215"/>
<dbReference type="EMBL" id="LMWW01000015">
    <property type="protein sequence ID" value="KUN84998.1"/>
    <property type="molecule type" value="Genomic_DNA"/>
</dbReference>
<dbReference type="OrthoDB" id="4164936at2"/>
<reference evidence="1 2" key="1">
    <citation type="submission" date="2015-10" db="EMBL/GenBank/DDBJ databases">
        <title>Draft genome sequence of Streptomyces griseoruber DSM 40281, type strain for the species Streptomyces griseoruber.</title>
        <authorList>
            <person name="Ruckert C."/>
            <person name="Winkler A."/>
            <person name="Kalinowski J."/>
            <person name="Kampfer P."/>
            <person name="Glaeser S."/>
        </authorList>
    </citation>
    <scope>NUCLEOTIDE SEQUENCE [LARGE SCALE GENOMIC DNA]</scope>
    <source>
        <strain evidence="1 2">DSM 40281</strain>
    </source>
</reference>
<protein>
    <submittedName>
        <fullName evidence="1">Uncharacterized protein</fullName>
    </submittedName>
</protein>
<organism evidence="1 2">
    <name type="scientific">Streptomyces griseoruber</name>
    <dbReference type="NCBI Taxonomy" id="1943"/>
    <lineage>
        <taxon>Bacteria</taxon>
        <taxon>Bacillati</taxon>
        <taxon>Actinomycetota</taxon>
        <taxon>Actinomycetes</taxon>
        <taxon>Kitasatosporales</taxon>
        <taxon>Streptomycetaceae</taxon>
        <taxon>Streptomyces</taxon>
    </lineage>
</organism>
<sequence>MSYDIHFLRRRDGQSWDEVLEAMEDAAAEGGEAMSVRVLEAWDRTVPQARTLLGAVEITADGQESRELSDSGTGIDLSVFGDEVSISVPYWHAGDDAAAVVGKVLALAAVVEKETGLTAYDPQVERPLMETPPQGVVGLMSRITEDLRGRYGG</sequence>
<dbReference type="Proteomes" id="UP000052982">
    <property type="component" value="Unassembled WGS sequence"/>
</dbReference>
<name>A0A101T3R6_9ACTN</name>
<keyword evidence="2" id="KW-1185">Reference proteome</keyword>
<dbReference type="AlphaFoldDB" id="A0A101T3R6"/>
<accession>A0A101T3R6</accession>
<proteinExistence type="predicted"/>
<gene>
    <name evidence="1" type="ORF">AQJ64_12215</name>
</gene>
<evidence type="ECO:0000313" key="2">
    <source>
        <dbReference type="Proteomes" id="UP000052982"/>
    </source>
</evidence>
<comment type="caution">
    <text evidence="1">The sequence shown here is derived from an EMBL/GenBank/DDBJ whole genome shotgun (WGS) entry which is preliminary data.</text>
</comment>
<evidence type="ECO:0000313" key="1">
    <source>
        <dbReference type="EMBL" id="KUN84998.1"/>
    </source>
</evidence>
<dbReference type="RefSeq" id="WP_055635259.1">
    <property type="nucleotide sequence ID" value="NZ_KQ948766.1"/>
</dbReference>